<dbReference type="EMBL" id="BTSX01000002">
    <property type="protein sequence ID" value="GMS86941.1"/>
    <property type="molecule type" value="Genomic_DNA"/>
</dbReference>
<proteinExistence type="predicted"/>
<evidence type="ECO:0000313" key="2">
    <source>
        <dbReference type="Proteomes" id="UP001432027"/>
    </source>
</evidence>
<dbReference type="AlphaFoldDB" id="A0AAV5SUU8"/>
<evidence type="ECO:0000313" key="1">
    <source>
        <dbReference type="EMBL" id="GMS86941.1"/>
    </source>
</evidence>
<accession>A0AAV5SUU8</accession>
<name>A0AAV5SUU8_9BILA</name>
<feature type="non-terminal residue" evidence="1">
    <location>
        <position position="69"/>
    </location>
</feature>
<keyword evidence="2" id="KW-1185">Reference proteome</keyword>
<organism evidence="1 2">
    <name type="scientific">Pristionchus entomophagus</name>
    <dbReference type="NCBI Taxonomy" id="358040"/>
    <lineage>
        <taxon>Eukaryota</taxon>
        <taxon>Metazoa</taxon>
        <taxon>Ecdysozoa</taxon>
        <taxon>Nematoda</taxon>
        <taxon>Chromadorea</taxon>
        <taxon>Rhabditida</taxon>
        <taxon>Rhabditina</taxon>
        <taxon>Diplogasteromorpha</taxon>
        <taxon>Diplogasteroidea</taxon>
        <taxon>Neodiplogasteridae</taxon>
        <taxon>Pristionchus</taxon>
    </lineage>
</organism>
<comment type="caution">
    <text evidence="1">The sequence shown here is derived from an EMBL/GenBank/DDBJ whole genome shotgun (WGS) entry which is preliminary data.</text>
</comment>
<feature type="non-terminal residue" evidence="1">
    <location>
        <position position="1"/>
    </location>
</feature>
<dbReference type="Proteomes" id="UP001432027">
    <property type="component" value="Unassembled WGS sequence"/>
</dbReference>
<gene>
    <name evidence="1" type="ORF">PENTCL1PPCAC_9116</name>
</gene>
<reference evidence="1" key="1">
    <citation type="submission" date="2023-10" db="EMBL/GenBank/DDBJ databases">
        <title>Genome assembly of Pristionchus species.</title>
        <authorList>
            <person name="Yoshida K."/>
            <person name="Sommer R.J."/>
        </authorList>
    </citation>
    <scope>NUCLEOTIDE SEQUENCE</scope>
    <source>
        <strain evidence="1">RS0144</strain>
    </source>
</reference>
<protein>
    <submittedName>
        <fullName evidence="1">Uncharacterized protein</fullName>
    </submittedName>
</protein>
<sequence length="69" mass="7685">SVASHCLRHNVAISRFMIKGRMGASSQGKNVDLPFLGFCQHSCGFRVRGDCHHLCLCRSVLELAIEREV</sequence>